<evidence type="ECO:0000256" key="10">
    <source>
        <dbReference type="ARBA" id="ARBA00023136"/>
    </source>
</evidence>
<evidence type="ECO:0000256" key="4">
    <source>
        <dbReference type="ARBA" id="ARBA00022475"/>
    </source>
</evidence>
<dbReference type="CDD" id="cd16917">
    <property type="entry name" value="HATPase_UhpB-NarQ-NarX-like"/>
    <property type="match status" value="1"/>
</dbReference>
<dbReference type="InterPro" id="IPR029016">
    <property type="entry name" value="GAF-like_dom_sf"/>
</dbReference>
<proteinExistence type="predicted"/>
<dbReference type="Proteomes" id="UP000215059">
    <property type="component" value="Unassembled WGS sequence"/>
</dbReference>
<keyword evidence="4" id="KW-1003">Cell membrane</keyword>
<evidence type="ECO:0000259" key="13">
    <source>
        <dbReference type="Pfam" id="PF02518"/>
    </source>
</evidence>
<name>A0A235FD34_9BACL</name>
<keyword evidence="5" id="KW-0808">Transferase</keyword>
<keyword evidence="6 11" id="KW-0812">Transmembrane</keyword>
<keyword evidence="10 11" id="KW-0472">Membrane</keyword>
<keyword evidence="9" id="KW-0902">Two-component regulatory system</keyword>
<dbReference type="Gene3D" id="1.20.5.1930">
    <property type="match status" value="1"/>
</dbReference>
<evidence type="ECO:0000256" key="6">
    <source>
        <dbReference type="ARBA" id="ARBA00022692"/>
    </source>
</evidence>
<dbReference type="GO" id="GO:0000155">
    <property type="term" value="F:phosphorelay sensor kinase activity"/>
    <property type="evidence" value="ECO:0007669"/>
    <property type="project" value="InterPro"/>
</dbReference>
<evidence type="ECO:0000256" key="3">
    <source>
        <dbReference type="ARBA" id="ARBA00012438"/>
    </source>
</evidence>
<feature type="transmembrane region" description="Helical" evidence="11">
    <location>
        <begin position="6"/>
        <end position="29"/>
    </location>
</feature>
<evidence type="ECO:0000256" key="7">
    <source>
        <dbReference type="ARBA" id="ARBA00022777"/>
    </source>
</evidence>
<dbReference type="InterPro" id="IPR050482">
    <property type="entry name" value="Sensor_HK_TwoCompSys"/>
</dbReference>
<keyword evidence="7" id="KW-0418">Kinase</keyword>
<dbReference type="InterPro" id="IPR003594">
    <property type="entry name" value="HATPase_dom"/>
</dbReference>
<feature type="transmembrane region" description="Helical" evidence="11">
    <location>
        <begin position="73"/>
        <end position="94"/>
    </location>
</feature>
<dbReference type="SUPFAM" id="SSF55874">
    <property type="entry name" value="ATPase domain of HSP90 chaperone/DNA topoisomerase II/histidine kinase"/>
    <property type="match status" value="1"/>
</dbReference>
<dbReference type="InterPro" id="IPR011712">
    <property type="entry name" value="Sig_transdc_His_kin_sub3_dim/P"/>
</dbReference>
<gene>
    <name evidence="15" type="ORF">CGZ90_04390</name>
</gene>
<keyword evidence="8 11" id="KW-1133">Transmembrane helix</keyword>
<evidence type="ECO:0000313" key="16">
    <source>
        <dbReference type="Proteomes" id="UP000215059"/>
    </source>
</evidence>
<comment type="caution">
    <text evidence="15">The sequence shown here is derived from an EMBL/GenBank/DDBJ whole genome shotgun (WGS) entry which is preliminary data.</text>
</comment>
<feature type="transmembrane region" description="Helical" evidence="11">
    <location>
        <begin position="183"/>
        <end position="201"/>
    </location>
</feature>
<evidence type="ECO:0000256" key="5">
    <source>
        <dbReference type="ARBA" id="ARBA00022679"/>
    </source>
</evidence>
<evidence type="ECO:0000256" key="9">
    <source>
        <dbReference type="ARBA" id="ARBA00023012"/>
    </source>
</evidence>
<dbReference type="Pfam" id="PF02518">
    <property type="entry name" value="HATPase_c"/>
    <property type="match status" value="1"/>
</dbReference>
<evidence type="ECO:0000313" key="15">
    <source>
        <dbReference type="EMBL" id="OYD59142.1"/>
    </source>
</evidence>
<reference evidence="15 16" key="1">
    <citation type="submission" date="2017-07" db="EMBL/GenBank/DDBJ databases">
        <title>Fictibacillus sp. nov. GDSW-R2A3 Genome sequencing and assembly.</title>
        <authorList>
            <person name="Mayilraj S."/>
        </authorList>
    </citation>
    <scope>NUCLEOTIDE SEQUENCE [LARGE SCALE GENOMIC DNA]</scope>
    <source>
        <strain evidence="15 16">GDSW-R2A3</strain>
    </source>
</reference>
<dbReference type="Gene3D" id="3.30.565.10">
    <property type="entry name" value="Histidine kinase-like ATPase, C-terminal domain"/>
    <property type="match status" value="1"/>
</dbReference>
<dbReference type="Pfam" id="PF01590">
    <property type="entry name" value="GAF"/>
    <property type="match status" value="1"/>
</dbReference>
<dbReference type="SUPFAM" id="SSF55781">
    <property type="entry name" value="GAF domain-like"/>
    <property type="match status" value="1"/>
</dbReference>
<dbReference type="PANTHER" id="PTHR24421:SF37">
    <property type="entry name" value="SENSOR HISTIDINE KINASE NARS"/>
    <property type="match status" value="1"/>
</dbReference>
<feature type="domain" description="Signal transduction histidine kinase subgroup 3 dimerisation and phosphoacceptor" evidence="14">
    <location>
        <begin position="397"/>
        <end position="461"/>
    </location>
</feature>
<organism evidence="15 16">
    <name type="scientific">Fictibacillus aquaticus</name>
    <dbReference type="NCBI Taxonomy" id="2021314"/>
    <lineage>
        <taxon>Bacteria</taxon>
        <taxon>Bacillati</taxon>
        <taxon>Bacillota</taxon>
        <taxon>Bacilli</taxon>
        <taxon>Bacillales</taxon>
        <taxon>Fictibacillaceae</taxon>
        <taxon>Fictibacillus</taxon>
    </lineage>
</organism>
<comment type="catalytic activity">
    <reaction evidence="1">
        <text>ATP + protein L-histidine = ADP + protein N-phospho-L-histidine.</text>
        <dbReference type="EC" id="2.7.13.3"/>
    </reaction>
</comment>
<dbReference type="RefSeq" id="WP_094251102.1">
    <property type="nucleotide sequence ID" value="NZ_JBHLXL010000001.1"/>
</dbReference>
<feature type="transmembrane region" description="Helical" evidence="11">
    <location>
        <begin position="36"/>
        <end position="53"/>
    </location>
</feature>
<keyword evidence="16" id="KW-1185">Reference proteome</keyword>
<accession>A0A235FD34</accession>
<evidence type="ECO:0000256" key="11">
    <source>
        <dbReference type="SAM" id="Phobius"/>
    </source>
</evidence>
<dbReference type="InterPro" id="IPR003018">
    <property type="entry name" value="GAF"/>
</dbReference>
<dbReference type="GO" id="GO:0046983">
    <property type="term" value="F:protein dimerization activity"/>
    <property type="evidence" value="ECO:0007669"/>
    <property type="project" value="InterPro"/>
</dbReference>
<feature type="domain" description="Histidine kinase/HSP90-like ATPase" evidence="13">
    <location>
        <begin position="505"/>
        <end position="598"/>
    </location>
</feature>
<feature type="transmembrane region" description="Helical" evidence="11">
    <location>
        <begin position="207"/>
        <end position="228"/>
    </location>
</feature>
<dbReference type="GO" id="GO:0005886">
    <property type="term" value="C:plasma membrane"/>
    <property type="evidence" value="ECO:0007669"/>
    <property type="project" value="UniProtKB-SubCell"/>
</dbReference>
<dbReference type="Pfam" id="PF07730">
    <property type="entry name" value="HisKA_3"/>
    <property type="match status" value="1"/>
</dbReference>
<dbReference type="OrthoDB" id="9781904at2"/>
<feature type="domain" description="GAF" evidence="12">
    <location>
        <begin position="264"/>
        <end position="378"/>
    </location>
</feature>
<protein>
    <recommendedName>
        <fullName evidence="3">histidine kinase</fullName>
        <ecNumber evidence="3">2.7.13.3</ecNumber>
    </recommendedName>
</protein>
<dbReference type="Gene3D" id="3.30.450.40">
    <property type="match status" value="1"/>
</dbReference>
<dbReference type="PANTHER" id="PTHR24421">
    <property type="entry name" value="NITRATE/NITRITE SENSOR PROTEIN NARX-RELATED"/>
    <property type="match status" value="1"/>
</dbReference>
<dbReference type="InterPro" id="IPR036890">
    <property type="entry name" value="HATPase_C_sf"/>
</dbReference>
<dbReference type="AlphaFoldDB" id="A0A235FD34"/>
<feature type="transmembrane region" description="Helical" evidence="11">
    <location>
        <begin position="140"/>
        <end position="163"/>
    </location>
</feature>
<feature type="transmembrane region" description="Helical" evidence="11">
    <location>
        <begin position="106"/>
        <end position="128"/>
    </location>
</feature>
<sequence length="613" mass="69140">MRNDKAASGFIYGTSFLGVTLWAVSALFLQPVEDPLIFFILLLFLLLAEYYPIPVWKGLTTLSFPLLYTMELLYGWGTAVFVFGAAVFTVLALNRRPFRVKLFNPSQLVISFFLAAAATDNILSAIGLDAGESAFWHAELRMIGVTVLYFVFNNLIVDIVLLLRPQPYSFRHFLQKFLSESSVAAFSILYMSLMMLLGTQNRGEIDVFSYLFFFSPLVAAALISSFIARLQKERNRLKTLFSISTQLNENLPSKDWIKKMESSITQFLEADAVILFLYDGEQWKISMKNGVFQREAFLNREIEDALITLNGLVHFNKKVDEGSWVFSFFQQQVKTAVAAPMVVEGEVSGVLLTGKTRAGSFSQDDIHSVATLANQLAVVNKTKILIKEREHRVLLEERNRIAREIHDGIAQTLAGSVMQLETASRLLESKPEKTQQLMKTSTNKLRGSLKELRDSIYALRPYPTERIGLKKAIQSQLDLVRKEHSLAINFHEKGNQKDLSSMVEKVIFDIFNESLQNTVKHACAKQVDILLSYNEDFVVFKLKDDGTGFSLYEAIRKAQKEPHYGLLNMNELADSLGAALHIQSSPGKGTEIKLHIPNLEPKEAALHDIDHDC</sequence>
<comment type="subcellular location">
    <subcellularLocation>
        <location evidence="2">Cell membrane</location>
        <topology evidence="2">Multi-pass membrane protein</topology>
    </subcellularLocation>
</comment>
<evidence type="ECO:0000256" key="1">
    <source>
        <dbReference type="ARBA" id="ARBA00000085"/>
    </source>
</evidence>
<evidence type="ECO:0000259" key="12">
    <source>
        <dbReference type="Pfam" id="PF01590"/>
    </source>
</evidence>
<evidence type="ECO:0000256" key="8">
    <source>
        <dbReference type="ARBA" id="ARBA00022989"/>
    </source>
</evidence>
<evidence type="ECO:0000256" key="2">
    <source>
        <dbReference type="ARBA" id="ARBA00004651"/>
    </source>
</evidence>
<dbReference type="EC" id="2.7.13.3" evidence="3"/>
<evidence type="ECO:0000259" key="14">
    <source>
        <dbReference type="Pfam" id="PF07730"/>
    </source>
</evidence>
<dbReference type="EMBL" id="NOII01000001">
    <property type="protein sequence ID" value="OYD59142.1"/>
    <property type="molecule type" value="Genomic_DNA"/>
</dbReference>